<feature type="domain" description="Ig-like" evidence="7">
    <location>
        <begin position="288"/>
        <end position="404"/>
    </location>
</feature>
<dbReference type="PROSITE" id="PS00290">
    <property type="entry name" value="IG_MHC"/>
    <property type="match status" value="2"/>
</dbReference>
<dbReference type="Pfam" id="PF13927">
    <property type="entry name" value="Ig_3"/>
    <property type="match status" value="1"/>
</dbReference>
<evidence type="ECO:0000313" key="9">
    <source>
        <dbReference type="Proteomes" id="UP000790347"/>
    </source>
</evidence>
<comment type="subcellular location">
    <subcellularLocation>
        <location evidence="1">Membrane</location>
        <topology evidence="1">Single-pass type I membrane protein</topology>
    </subcellularLocation>
</comment>
<sequence length="528" mass="59856">MKSNEPKVEHHDDMPPKVIYINSTRSFDNPNGGAGGGVGVAFRPLLSSSSNISSNHHYHQSELNSPFTLSSNHNSSSIFMVDAYEGEKIIIVCTVPYAKPPPRLKWYRKNIELLPEAAKTTVSKTLLSNRHTIYSIESSLILYPKIDEEYRCQAEHNGLSKPLRAMALINIYRQPSSPVIDGYKNGDIVNYQEKLNLKCTSINGYPPPTIIWYRNGIEIDRTYTIIMSQQQQNGHHEVFNTLSIIVDHNDNQAQYTCQVMNSLTAIPLQESITLNVFLFPTQIHIDGPTEVLLSDDGSQQQQQQQRRQQGTPITLECNAHPVSHQPNESKIRWLIDGKEVDSDDYYNNNNNDEHDHHDGHVNNNGHNQQQRSIINNVGNNNNNNNYVHMIKHDHQSWTLRSNITIVINNKEPNIRNIACIDPPEMPILLGVKNGQVTVFVGEIFKCKCVCYGGNPRANLIWLNQNDREISALATTTGTGINSELVLRPTSNDHGQIFRCHVVHPSLEKPYEVFFTLHVIFHERLGNEI</sequence>
<proteinExistence type="predicted"/>
<dbReference type="SUPFAM" id="SSF48726">
    <property type="entry name" value="Immunoglobulin"/>
    <property type="match status" value="3"/>
</dbReference>
<dbReference type="Gene3D" id="2.60.40.10">
    <property type="entry name" value="Immunoglobulins"/>
    <property type="match status" value="4"/>
</dbReference>
<protein>
    <submittedName>
        <fullName evidence="8">Plasma membrane cell adhesion molecule</fullName>
    </submittedName>
</protein>
<dbReference type="GO" id="GO:0005886">
    <property type="term" value="C:plasma membrane"/>
    <property type="evidence" value="ECO:0007669"/>
    <property type="project" value="TreeGrafter"/>
</dbReference>
<dbReference type="PROSITE" id="PS50835">
    <property type="entry name" value="IG_LIKE"/>
    <property type="match status" value="4"/>
</dbReference>
<dbReference type="GO" id="GO:0050839">
    <property type="term" value="F:cell adhesion molecule binding"/>
    <property type="evidence" value="ECO:0007669"/>
    <property type="project" value="TreeGrafter"/>
</dbReference>
<name>A0A922I7R9_DERFA</name>
<evidence type="ECO:0000256" key="2">
    <source>
        <dbReference type="ARBA" id="ARBA00023136"/>
    </source>
</evidence>
<dbReference type="InterPro" id="IPR013783">
    <property type="entry name" value="Ig-like_fold"/>
</dbReference>
<evidence type="ECO:0000256" key="5">
    <source>
        <dbReference type="ARBA" id="ARBA00023319"/>
    </source>
</evidence>
<evidence type="ECO:0000259" key="7">
    <source>
        <dbReference type="PROSITE" id="PS50835"/>
    </source>
</evidence>
<evidence type="ECO:0000256" key="4">
    <source>
        <dbReference type="ARBA" id="ARBA00023180"/>
    </source>
</evidence>
<reference evidence="8" key="1">
    <citation type="submission" date="2013-05" db="EMBL/GenBank/DDBJ databases">
        <authorList>
            <person name="Yim A.K.Y."/>
            <person name="Chan T.F."/>
            <person name="Ji K.M."/>
            <person name="Liu X.Y."/>
            <person name="Zhou J.W."/>
            <person name="Li R.Q."/>
            <person name="Yang K.Y."/>
            <person name="Li J."/>
            <person name="Li M."/>
            <person name="Law P.T.W."/>
            <person name="Wu Y.L."/>
            <person name="Cai Z.L."/>
            <person name="Qin H."/>
            <person name="Bao Y."/>
            <person name="Leung R.K.K."/>
            <person name="Ng P.K.S."/>
            <person name="Zou J."/>
            <person name="Zhong X.J."/>
            <person name="Ran P.X."/>
            <person name="Zhong N.S."/>
            <person name="Liu Z.G."/>
            <person name="Tsui S.K.W."/>
        </authorList>
    </citation>
    <scope>NUCLEOTIDE SEQUENCE</scope>
    <source>
        <strain evidence="8">Derf</strain>
        <tissue evidence="8">Whole organism</tissue>
    </source>
</reference>
<dbReference type="SMART" id="SM00409">
    <property type="entry name" value="IG"/>
    <property type="match status" value="2"/>
</dbReference>
<feature type="region of interest" description="Disordered" evidence="6">
    <location>
        <begin position="290"/>
        <end position="310"/>
    </location>
</feature>
<keyword evidence="4" id="KW-0325">Glycoprotein</keyword>
<gene>
    <name evidence="8" type="primary">NPHS1_3</name>
    <name evidence="8" type="ORF">DERF_005223</name>
</gene>
<dbReference type="GO" id="GO:0005911">
    <property type="term" value="C:cell-cell junction"/>
    <property type="evidence" value="ECO:0007669"/>
    <property type="project" value="TreeGrafter"/>
</dbReference>
<feature type="region of interest" description="Disordered" evidence="6">
    <location>
        <begin position="343"/>
        <end position="367"/>
    </location>
</feature>
<dbReference type="InterPro" id="IPR036179">
    <property type="entry name" value="Ig-like_dom_sf"/>
</dbReference>
<evidence type="ECO:0000256" key="6">
    <source>
        <dbReference type="SAM" id="MobiDB-lite"/>
    </source>
</evidence>
<comment type="caution">
    <text evidence="8">The sequence shown here is derived from an EMBL/GenBank/DDBJ whole genome shotgun (WGS) entry which is preliminary data.</text>
</comment>
<feature type="compositionally biased region" description="Low complexity" evidence="6">
    <location>
        <begin position="299"/>
        <end position="309"/>
    </location>
</feature>
<feature type="domain" description="Ig-like" evidence="7">
    <location>
        <begin position="423"/>
        <end position="515"/>
    </location>
</feature>
<feature type="domain" description="Ig-like" evidence="7">
    <location>
        <begin position="66"/>
        <end position="164"/>
    </location>
</feature>
<dbReference type="InterPro" id="IPR013162">
    <property type="entry name" value="CD80_C2-set"/>
</dbReference>
<keyword evidence="5" id="KW-0393">Immunoglobulin domain</keyword>
<dbReference type="PANTHER" id="PTHR11640:SF136">
    <property type="entry name" value="NEPHRIN"/>
    <property type="match status" value="1"/>
</dbReference>
<dbReference type="PANTHER" id="PTHR11640">
    <property type="entry name" value="NEPHRIN"/>
    <property type="match status" value="1"/>
</dbReference>
<evidence type="ECO:0000256" key="3">
    <source>
        <dbReference type="ARBA" id="ARBA00023157"/>
    </source>
</evidence>
<accession>A0A922I7R9</accession>
<dbReference type="InterPro" id="IPR051275">
    <property type="entry name" value="Cell_adhesion_signaling"/>
</dbReference>
<dbReference type="Pfam" id="PF08205">
    <property type="entry name" value="C2-set_2"/>
    <property type="match status" value="2"/>
</dbReference>
<keyword evidence="2" id="KW-0472">Membrane</keyword>
<organism evidence="8 9">
    <name type="scientific">Dermatophagoides farinae</name>
    <name type="common">American house dust mite</name>
    <dbReference type="NCBI Taxonomy" id="6954"/>
    <lineage>
        <taxon>Eukaryota</taxon>
        <taxon>Metazoa</taxon>
        <taxon>Ecdysozoa</taxon>
        <taxon>Arthropoda</taxon>
        <taxon>Chelicerata</taxon>
        <taxon>Arachnida</taxon>
        <taxon>Acari</taxon>
        <taxon>Acariformes</taxon>
        <taxon>Sarcoptiformes</taxon>
        <taxon>Astigmata</taxon>
        <taxon>Psoroptidia</taxon>
        <taxon>Analgoidea</taxon>
        <taxon>Pyroglyphidae</taxon>
        <taxon>Dermatophagoidinae</taxon>
        <taxon>Dermatophagoides</taxon>
    </lineage>
</organism>
<keyword evidence="9" id="KW-1185">Reference proteome</keyword>
<dbReference type="GO" id="GO:0098609">
    <property type="term" value="P:cell-cell adhesion"/>
    <property type="evidence" value="ECO:0007669"/>
    <property type="project" value="TreeGrafter"/>
</dbReference>
<evidence type="ECO:0000256" key="1">
    <source>
        <dbReference type="ARBA" id="ARBA00004479"/>
    </source>
</evidence>
<dbReference type="InterPro" id="IPR007110">
    <property type="entry name" value="Ig-like_dom"/>
</dbReference>
<feature type="compositionally biased region" description="Basic and acidic residues" evidence="6">
    <location>
        <begin position="351"/>
        <end position="360"/>
    </location>
</feature>
<dbReference type="InterPro" id="IPR003006">
    <property type="entry name" value="Ig/MHC_CS"/>
</dbReference>
<dbReference type="InterPro" id="IPR003599">
    <property type="entry name" value="Ig_sub"/>
</dbReference>
<feature type="domain" description="Ig-like" evidence="7">
    <location>
        <begin position="175"/>
        <end position="273"/>
    </location>
</feature>
<dbReference type="AlphaFoldDB" id="A0A922I7R9"/>
<dbReference type="EMBL" id="ASGP02000002">
    <property type="protein sequence ID" value="KAH9521579.1"/>
    <property type="molecule type" value="Genomic_DNA"/>
</dbReference>
<evidence type="ECO:0000313" key="8">
    <source>
        <dbReference type="EMBL" id="KAH9521579.1"/>
    </source>
</evidence>
<keyword evidence="3" id="KW-1015">Disulfide bond</keyword>
<dbReference type="Proteomes" id="UP000790347">
    <property type="component" value="Unassembled WGS sequence"/>
</dbReference>
<reference evidence="8" key="2">
    <citation type="journal article" date="2022" name="Res Sq">
        <title>Comparative Genomics Reveals Insights into the Divergent Evolution of Astigmatic Mites and Household Pest Adaptations.</title>
        <authorList>
            <person name="Xiong Q."/>
            <person name="Wan A.T.-Y."/>
            <person name="Liu X.-Y."/>
            <person name="Fung C.S.-H."/>
            <person name="Xiao X."/>
            <person name="Malainual N."/>
            <person name="Hou J."/>
            <person name="Wang L."/>
            <person name="Wang M."/>
            <person name="Yang K."/>
            <person name="Cui Y."/>
            <person name="Leung E."/>
            <person name="Nong W."/>
            <person name="Shin S.-K."/>
            <person name="Au S."/>
            <person name="Jeong K.Y."/>
            <person name="Chew F.T."/>
            <person name="Hui J."/>
            <person name="Leung T.F."/>
            <person name="Tungtrongchitr A."/>
            <person name="Zhong N."/>
            <person name="Liu Z."/>
            <person name="Tsui S."/>
        </authorList>
    </citation>
    <scope>NUCLEOTIDE SEQUENCE</scope>
    <source>
        <strain evidence="8">Derf</strain>
        <tissue evidence="8">Whole organism</tissue>
    </source>
</reference>